<proteinExistence type="predicted"/>
<evidence type="ECO:0000313" key="2">
    <source>
        <dbReference type="Proteomes" id="UP000679498"/>
    </source>
</evidence>
<gene>
    <name evidence="1" type="ORF">KKI46_07145</name>
</gene>
<protein>
    <submittedName>
        <fullName evidence="1">Uncharacterized protein</fullName>
    </submittedName>
</protein>
<dbReference type="EMBL" id="CP075897">
    <property type="protein sequence ID" value="QWB31415.1"/>
    <property type="molecule type" value="Genomic_DNA"/>
</dbReference>
<reference evidence="1 2" key="1">
    <citation type="submission" date="2021-05" db="EMBL/GenBank/DDBJ databases">
        <title>Biocontrol using Exiguobacterium acetylicum SI17 against litchi downy blight caused by Peronophythora litchii.</title>
        <authorList>
            <person name="Zheng L."/>
        </authorList>
    </citation>
    <scope>NUCLEOTIDE SEQUENCE [LARGE SCALE GENOMIC DNA]</scope>
    <source>
        <strain evidence="1 2">SI17</strain>
    </source>
</reference>
<name>A0ABX8GCT3_EXIAC</name>
<keyword evidence="2" id="KW-1185">Reference proteome</keyword>
<dbReference type="RefSeq" id="WP_069940509.1">
    <property type="nucleotide sequence ID" value="NZ_CP075897.1"/>
</dbReference>
<sequence length="87" mass="10496">MIDHHLYGLWHSFHHLDEDLYLGEIKEDAASLTEAWLLIEQLEDAVLKSTCINEWKKMNQTLTDWIRFRKEQTTGFMEWRMQQESKG</sequence>
<accession>A0ABX8GCT3</accession>
<dbReference type="Proteomes" id="UP000679498">
    <property type="component" value="Chromosome"/>
</dbReference>
<dbReference type="GeneID" id="88811445"/>
<evidence type="ECO:0000313" key="1">
    <source>
        <dbReference type="EMBL" id="QWB31415.1"/>
    </source>
</evidence>
<organism evidence="1 2">
    <name type="scientific">Exiguobacterium acetylicum</name>
    <name type="common">Brevibacterium acetylicum</name>
    <dbReference type="NCBI Taxonomy" id="41170"/>
    <lineage>
        <taxon>Bacteria</taxon>
        <taxon>Bacillati</taxon>
        <taxon>Bacillota</taxon>
        <taxon>Bacilli</taxon>
        <taxon>Bacillales</taxon>
        <taxon>Bacillales Family XII. Incertae Sedis</taxon>
        <taxon>Exiguobacterium</taxon>
    </lineage>
</organism>